<gene>
    <name evidence="3" type="ORF">UFOVP1069_61</name>
    <name evidence="4" type="ORF">UFOVP1301_6</name>
    <name evidence="5" type="ORF">UFOVP1415_35</name>
    <name evidence="1" type="ORF">UFOVP663_63</name>
    <name evidence="2" type="ORF">UFOVP894_39</name>
</gene>
<reference evidence="3" key="1">
    <citation type="submission" date="2020-05" db="EMBL/GenBank/DDBJ databases">
        <authorList>
            <person name="Chiriac C."/>
            <person name="Salcher M."/>
            <person name="Ghai R."/>
            <person name="Kavagutti S V."/>
        </authorList>
    </citation>
    <scope>NUCLEOTIDE SEQUENCE</scope>
</reference>
<evidence type="ECO:0000313" key="4">
    <source>
        <dbReference type="EMBL" id="CAB4195349.1"/>
    </source>
</evidence>
<dbReference type="EMBL" id="LR796833">
    <property type="protein sequence ID" value="CAB4168715.1"/>
    <property type="molecule type" value="Genomic_DNA"/>
</dbReference>
<sequence>MSIVDQRLRFCMDCAYAVWPQHDLGYCAHPDASQSITSECRDPNGACGPSAKLYVEKKDEDN</sequence>
<dbReference type="EMBL" id="LR797249">
    <property type="protein sequence ID" value="CAB4195349.1"/>
    <property type="molecule type" value="Genomic_DNA"/>
</dbReference>
<evidence type="ECO:0000313" key="1">
    <source>
        <dbReference type="EMBL" id="CAB4156412.1"/>
    </source>
</evidence>
<dbReference type="EMBL" id="LR797372">
    <property type="protein sequence ID" value="CAB4210686.1"/>
    <property type="molecule type" value="Genomic_DNA"/>
</dbReference>
<name>A0A6J5QC54_9CAUD</name>
<protein>
    <submittedName>
        <fullName evidence="3">Uncharacterized protein</fullName>
    </submittedName>
</protein>
<evidence type="ECO:0000313" key="3">
    <source>
        <dbReference type="EMBL" id="CAB4181723.1"/>
    </source>
</evidence>
<evidence type="ECO:0000313" key="5">
    <source>
        <dbReference type="EMBL" id="CAB4210686.1"/>
    </source>
</evidence>
<evidence type="ECO:0000313" key="2">
    <source>
        <dbReference type="EMBL" id="CAB4168715.1"/>
    </source>
</evidence>
<accession>A0A6J5QC54</accession>
<proteinExistence type="predicted"/>
<organism evidence="3">
    <name type="scientific">uncultured Caudovirales phage</name>
    <dbReference type="NCBI Taxonomy" id="2100421"/>
    <lineage>
        <taxon>Viruses</taxon>
        <taxon>Duplodnaviria</taxon>
        <taxon>Heunggongvirae</taxon>
        <taxon>Uroviricota</taxon>
        <taxon>Caudoviricetes</taxon>
        <taxon>Peduoviridae</taxon>
        <taxon>Maltschvirus</taxon>
        <taxon>Maltschvirus maltsch</taxon>
    </lineage>
</organism>
<dbReference type="EMBL" id="LR796633">
    <property type="protein sequence ID" value="CAB4156412.1"/>
    <property type="molecule type" value="Genomic_DNA"/>
</dbReference>
<dbReference type="EMBL" id="LR797012">
    <property type="protein sequence ID" value="CAB4181723.1"/>
    <property type="molecule type" value="Genomic_DNA"/>
</dbReference>